<dbReference type="InterPro" id="IPR000742">
    <property type="entry name" value="EGF"/>
</dbReference>
<keyword evidence="3" id="KW-0732">Signal</keyword>
<reference evidence="5 6" key="1">
    <citation type="journal article" date="2014" name="Nat. Commun.">
        <title>Klebsormidium flaccidum genome reveals primary factors for plant terrestrial adaptation.</title>
        <authorList>
            <person name="Hori K."/>
            <person name="Maruyama F."/>
            <person name="Fujisawa T."/>
            <person name="Togashi T."/>
            <person name="Yamamoto N."/>
            <person name="Seo M."/>
            <person name="Sato S."/>
            <person name="Yamada T."/>
            <person name="Mori H."/>
            <person name="Tajima N."/>
            <person name="Moriyama T."/>
            <person name="Ikeuchi M."/>
            <person name="Watanabe M."/>
            <person name="Wada H."/>
            <person name="Kobayashi K."/>
            <person name="Saito M."/>
            <person name="Masuda T."/>
            <person name="Sasaki-Sekimoto Y."/>
            <person name="Mashiguchi K."/>
            <person name="Awai K."/>
            <person name="Shimojima M."/>
            <person name="Masuda S."/>
            <person name="Iwai M."/>
            <person name="Nobusawa T."/>
            <person name="Narise T."/>
            <person name="Kondo S."/>
            <person name="Saito H."/>
            <person name="Sato R."/>
            <person name="Murakawa M."/>
            <person name="Ihara Y."/>
            <person name="Oshima-Yamada Y."/>
            <person name="Ohtaka K."/>
            <person name="Satoh M."/>
            <person name="Sonobe K."/>
            <person name="Ishii M."/>
            <person name="Ohtani R."/>
            <person name="Kanamori-Sato M."/>
            <person name="Honoki R."/>
            <person name="Miyazaki D."/>
            <person name="Mochizuki H."/>
            <person name="Umetsu J."/>
            <person name="Higashi K."/>
            <person name="Shibata D."/>
            <person name="Kamiya Y."/>
            <person name="Sato N."/>
            <person name="Nakamura Y."/>
            <person name="Tabata S."/>
            <person name="Ida S."/>
            <person name="Kurokawa K."/>
            <person name="Ohta H."/>
        </authorList>
    </citation>
    <scope>NUCLEOTIDE SEQUENCE [LARGE SCALE GENOMIC DNA]</scope>
    <source>
        <strain evidence="5 6">NIES-2285</strain>
    </source>
</reference>
<dbReference type="EMBL" id="DF237448">
    <property type="protein sequence ID" value="GAQ89221.1"/>
    <property type="molecule type" value="Genomic_DNA"/>
</dbReference>
<accession>A0A1Y1IJA5</accession>
<keyword evidence="1" id="KW-0245">EGF-like domain</keyword>
<feature type="compositionally biased region" description="Pro residues" evidence="2">
    <location>
        <begin position="361"/>
        <end position="371"/>
    </location>
</feature>
<dbReference type="SMART" id="SM00181">
    <property type="entry name" value="EGF"/>
    <property type="match status" value="1"/>
</dbReference>
<dbReference type="SUPFAM" id="SSF57196">
    <property type="entry name" value="EGF/Laminin"/>
    <property type="match status" value="1"/>
</dbReference>
<dbReference type="PROSITE" id="PS00022">
    <property type="entry name" value="EGF_1"/>
    <property type="match status" value="1"/>
</dbReference>
<feature type="disulfide bond" evidence="1">
    <location>
        <begin position="163"/>
        <end position="172"/>
    </location>
</feature>
<keyword evidence="1" id="KW-1015">Disulfide bond</keyword>
<evidence type="ECO:0000313" key="5">
    <source>
        <dbReference type="EMBL" id="GAQ89221.1"/>
    </source>
</evidence>
<feature type="chain" id="PRO_5012372436" description="EGF-like domain-containing protein" evidence="3">
    <location>
        <begin position="25"/>
        <end position="502"/>
    </location>
</feature>
<evidence type="ECO:0000256" key="3">
    <source>
        <dbReference type="SAM" id="SignalP"/>
    </source>
</evidence>
<evidence type="ECO:0000256" key="2">
    <source>
        <dbReference type="SAM" id="MobiDB-lite"/>
    </source>
</evidence>
<comment type="caution">
    <text evidence="1">Lacks conserved residue(s) required for the propagation of feature annotation.</text>
</comment>
<feature type="region of interest" description="Disordered" evidence="2">
    <location>
        <begin position="429"/>
        <end position="449"/>
    </location>
</feature>
<feature type="region of interest" description="Disordered" evidence="2">
    <location>
        <begin position="353"/>
        <end position="376"/>
    </location>
</feature>
<dbReference type="AlphaFoldDB" id="A0A1Y1IJA5"/>
<evidence type="ECO:0000259" key="4">
    <source>
        <dbReference type="PROSITE" id="PS50026"/>
    </source>
</evidence>
<dbReference type="Gene3D" id="2.10.25.10">
    <property type="entry name" value="Laminin"/>
    <property type="match status" value="1"/>
</dbReference>
<sequence>MAPIQRLIFATLGLLCVCALPVLSQPGFNPYPDYSCPAGYIPIARFSPPENAPVPSVCDEDKCYNEAVGCGPGNVCTQRPVGSVGGYFYEHDCQCKPPYVKGNVVGYKGLGTRTTCYIPGQDPCASNPCQNGGTCQQIRTTLNIPPNFPEDPNGPIIDFFCQCPPFFTGKTCLLPEPSGSFPTPVLKNGPPPSTPPSGPQGSEAAETFHPLLTAECDGIFTLLSPFLSLYPNERLFESNKRCLWVRRRFHFPHPLLVQNDLQKRLEIPPLPCSVCFVSNSFFFEKQSKLDNLFLHVSGVCGVGDASSFPTRCWFNNDPQGRYVCCDGQGCDGFNPDNLTPHCKNFGFVPPNFGAGGSTTPPSKPPTVPPSGPQGVCGSGDASSFPTRCWFNNDPQGRYVCCDGHGCDGFNSDNLTPHCKNFGFVPPNFGAGGSTTPPSGPPPSGSQGACGAGGAADFPVRCWYNNDPQGRYVCCDGAGCDGFNPPDNFFPRCKNNGFVPPQL</sequence>
<organism evidence="5 6">
    <name type="scientific">Klebsormidium nitens</name>
    <name type="common">Green alga</name>
    <name type="synonym">Ulothrix nitens</name>
    <dbReference type="NCBI Taxonomy" id="105231"/>
    <lineage>
        <taxon>Eukaryota</taxon>
        <taxon>Viridiplantae</taxon>
        <taxon>Streptophyta</taxon>
        <taxon>Klebsormidiophyceae</taxon>
        <taxon>Klebsormidiales</taxon>
        <taxon>Klebsormidiaceae</taxon>
        <taxon>Klebsormidium</taxon>
    </lineage>
</organism>
<keyword evidence="6" id="KW-1185">Reference proteome</keyword>
<proteinExistence type="predicted"/>
<evidence type="ECO:0000256" key="1">
    <source>
        <dbReference type="PROSITE-ProRule" id="PRU00076"/>
    </source>
</evidence>
<gene>
    <name evidence="5" type="ORF">KFL_004990060</name>
</gene>
<feature type="compositionally biased region" description="Pro residues" evidence="2">
    <location>
        <begin position="189"/>
        <end position="198"/>
    </location>
</feature>
<dbReference type="PROSITE" id="PS50026">
    <property type="entry name" value="EGF_3"/>
    <property type="match status" value="1"/>
</dbReference>
<dbReference type="OrthoDB" id="283575at2759"/>
<feature type="region of interest" description="Disordered" evidence="2">
    <location>
        <begin position="183"/>
        <end position="204"/>
    </location>
</feature>
<protein>
    <recommendedName>
        <fullName evidence="4">EGF-like domain-containing protein</fullName>
    </recommendedName>
</protein>
<feature type="signal peptide" evidence="3">
    <location>
        <begin position="1"/>
        <end position="24"/>
    </location>
</feature>
<dbReference type="Proteomes" id="UP000054558">
    <property type="component" value="Unassembled WGS sequence"/>
</dbReference>
<name>A0A1Y1IJA5_KLENI</name>
<evidence type="ECO:0000313" key="6">
    <source>
        <dbReference type="Proteomes" id="UP000054558"/>
    </source>
</evidence>
<feature type="domain" description="EGF-like" evidence="4">
    <location>
        <begin position="120"/>
        <end position="173"/>
    </location>
</feature>